<dbReference type="Gene3D" id="3.30.50.10">
    <property type="entry name" value="Erythroid Transcription Factor GATA-1, subunit A"/>
    <property type="match status" value="2"/>
</dbReference>
<gene>
    <name evidence="9" type="ORF">BG015_005703</name>
</gene>
<dbReference type="OrthoDB" id="515401at2759"/>
<keyword evidence="5" id="KW-0804">Transcription</keyword>
<feature type="compositionally biased region" description="Gly residues" evidence="7">
    <location>
        <begin position="954"/>
        <end position="966"/>
    </location>
</feature>
<feature type="region of interest" description="Disordered" evidence="7">
    <location>
        <begin position="1086"/>
        <end position="1157"/>
    </location>
</feature>
<evidence type="ECO:0000256" key="4">
    <source>
        <dbReference type="ARBA" id="ARBA00023015"/>
    </source>
</evidence>
<dbReference type="SUPFAM" id="SSF57716">
    <property type="entry name" value="Glucocorticoid receptor-like (DNA-binding domain)"/>
    <property type="match status" value="2"/>
</dbReference>
<accession>A0A9P5S365</accession>
<proteinExistence type="predicted"/>
<dbReference type="PANTHER" id="PTHR47172">
    <property type="entry name" value="OS01G0976800 PROTEIN"/>
    <property type="match status" value="1"/>
</dbReference>
<evidence type="ECO:0000256" key="3">
    <source>
        <dbReference type="ARBA" id="ARBA00022833"/>
    </source>
</evidence>
<feature type="compositionally biased region" description="Polar residues" evidence="7">
    <location>
        <begin position="44"/>
        <end position="63"/>
    </location>
</feature>
<dbReference type="InterPro" id="IPR000679">
    <property type="entry name" value="Znf_GATA"/>
</dbReference>
<feature type="compositionally biased region" description="Low complexity" evidence="7">
    <location>
        <begin position="317"/>
        <end position="330"/>
    </location>
</feature>
<feature type="compositionally biased region" description="Acidic residues" evidence="7">
    <location>
        <begin position="1119"/>
        <end position="1131"/>
    </location>
</feature>
<feature type="compositionally biased region" description="Basic and acidic residues" evidence="7">
    <location>
        <begin position="1018"/>
        <end position="1028"/>
    </location>
</feature>
<dbReference type="PANTHER" id="PTHR47172:SF24">
    <property type="entry name" value="GATA ZINC FINGER DOMAIN-CONTAINING PROTEIN 14-RELATED"/>
    <property type="match status" value="1"/>
</dbReference>
<feature type="region of interest" description="Disordered" evidence="7">
    <location>
        <begin position="304"/>
        <end position="333"/>
    </location>
</feature>
<dbReference type="GO" id="GO:0006355">
    <property type="term" value="P:regulation of DNA-templated transcription"/>
    <property type="evidence" value="ECO:0007669"/>
    <property type="project" value="InterPro"/>
</dbReference>
<dbReference type="SMART" id="SM00401">
    <property type="entry name" value="ZnF_GATA"/>
    <property type="match status" value="2"/>
</dbReference>
<organism evidence="9 10">
    <name type="scientific">Linnemannia schmuckeri</name>
    <dbReference type="NCBI Taxonomy" id="64567"/>
    <lineage>
        <taxon>Eukaryota</taxon>
        <taxon>Fungi</taxon>
        <taxon>Fungi incertae sedis</taxon>
        <taxon>Mucoromycota</taxon>
        <taxon>Mortierellomycotina</taxon>
        <taxon>Mortierellomycetes</taxon>
        <taxon>Mortierellales</taxon>
        <taxon>Mortierellaceae</taxon>
        <taxon>Linnemannia</taxon>
    </lineage>
</organism>
<comment type="caution">
    <text evidence="9">The sequence shown here is derived from an EMBL/GenBank/DDBJ whole genome shotgun (WGS) entry which is preliminary data.</text>
</comment>
<dbReference type="Proteomes" id="UP000748756">
    <property type="component" value="Unassembled WGS sequence"/>
</dbReference>
<feature type="domain" description="GATA-type" evidence="8">
    <location>
        <begin position="664"/>
        <end position="693"/>
    </location>
</feature>
<dbReference type="InterPro" id="IPR013088">
    <property type="entry name" value="Znf_NHR/GATA"/>
</dbReference>
<feature type="region of interest" description="Disordered" evidence="7">
    <location>
        <begin position="388"/>
        <end position="407"/>
    </location>
</feature>
<keyword evidence="1" id="KW-0479">Metal-binding</keyword>
<evidence type="ECO:0000256" key="6">
    <source>
        <dbReference type="PROSITE-ProRule" id="PRU00094"/>
    </source>
</evidence>
<feature type="compositionally biased region" description="Gly residues" evidence="7">
    <location>
        <begin position="904"/>
        <end position="913"/>
    </location>
</feature>
<evidence type="ECO:0000256" key="2">
    <source>
        <dbReference type="ARBA" id="ARBA00022771"/>
    </source>
</evidence>
<evidence type="ECO:0000256" key="7">
    <source>
        <dbReference type="SAM" id="MobiDB-lite"/>
    </source>
</evidence>
<reference evidence="9" key="1">
    <citation type="journal article" date="2020" name="Fungal Divers.">
        <title>Resolving the Mortierellaceae phylogeny through synthesis of multi-gene phylogenetics and phylogenomics.</title>
        <authorList>
            <person name="Vandepol N."/>
            <person name="Liber J."/>
            <person name="Desiro A."/>
            <person name="Na H."/>
            <person name="Kennedy M."/>
            <person name="Barry K."/>
            <person name="Grigoriev I.V."/>
            <person name="Miller A.N."/>
            <person name="O'Donnell K."/>
            <person name="Stajich J.E."/>
            <person name="Bonito G."/>
        </authorList>
    </citation>
    <scope>NUCLEOTIDE SEQUENCE</scope>
    <source>
        <strain evidence="9">NRRL 6426</strain>
    </source>
</reference>
<dbReference type="PROSITE" id="PS00344">
    <property type="entry name" value="GATA_ZN_FINGER_1"/>
    <property type="match status" value="1"/>
</dbReference>
<feature type="compositionally biased region" description="Basic and acidic residues" evidence="7">
    <location>
        <begin position="914"/>
        <end position="927"/>
    </location>
</feature>
<feature type="compositionally biased region" description="Low complexity" evidence="7">
    <location>
        <begin position="1003"/>
        <end position="1017"/>
    </location>
</feature>
<evidence type="ECO:0000313" key="10">
    <source>
        <dbReference type="Proteomes" id="UP000748756"/>
    </source>
</evidence>
<evidence type="ECO:0000313" key="9">
    <source>
        <dbReference type="EMBL" id="KAF9152150.1"/>
    </source>
</evidence>
<feature type="region of interest" description="Disordered" evidence="7">
    <location>
        <begin position="761"/>
        <end position="864"/>
    </location>
</feature>
<dbReference type="EMBL" id="JAAAUQ010000265">
    <property type="protein sequence ID" value="KAF9152150.1"/>
    <property type="molecule type" value="Genomic_DNA"/>
</dbReference>
<evidence type="ECO:0000256" key="1">
    <source>
        <dbReference type="ARBA" id="ARBA00022723"/>
    </source>
</evidence>
<feature type="region of interest" description="Disordered" evidence="7">
    <location>
        <begin position="226"/>
        <end position="257"/>
    </location>
</feature>
<sequence length="1157" mass="123145">MPLCEQPILETGARLLLLHHGDPELEDKNSDNHADLPPAPGQHPNHQQQGDPHPTTASCPSEVTSGIYQGLDAIEQLDANGAGGDGVDEPVLIANSGGIGIGSAVHHGHADAHPSYIHQQQPFRHHHLAVLNDKGSVEMESSSPAPLNLSPQPGDEDTTVARPAASAAGEHEAAPCCQSTSLSSMPPLALPSPFKVLPDGDDAAVAGDEPYMSSSSSTMLMSLTAVTASSSSSHPQSKPASPRTDSHHLWRASSPSISSSPMFNGDLLASTATFTARSHQRGNPDGILASEDRSTFLATNWRQEHQQQGSGSTMEQTWTPTSTITSGIPPLLSDWDVMPSSPSRYGDRPGNKTSFPTTSYNGAPVSLASYAAINTTAAGSPSFGATWPSDSDSGYNQPSLYPSSPIRLDDPASLAEYARYPSHNGVPSLHDTMPQLSSSSSSGGFHSYSHSGYYSGPEFRSASYPSTMDMYQSSRSGATVHNPFSPSKSGPGPSFSYGFPAPILSPYDRMSSSSVLMGGSDTFTPPTVSSNSLYNPTSMSAFLPPFNMSSNNGGPSTVLYNSSKNALPRDPLSHSPFQEYAPATGAMGRTMTKQEMQVMDPDPKFCHNCKTTVTPSWRRCPQGRILLCNACGLYQKLHGKSRPFFKAKDGTIKIHRTLPEHEPCALCKTTQTPVWRKGPDNSSICNGCSLIARHGKSLILLPPSNDVSSSSDAAASSSSARIFSSSTLAATSVSSYCSNSSHTVSTGKRARARSVISLARSESPFDQHHDSPSSSLSPPHSDLLYNSKSKSSSSSSRRSSHQRRNRRSTGQGSTTTGASLPSSIHATALSRMSTKTRPAKKRKTSSSSSRRVHYENAATDEASISTPMSMMDQYTSGDRSYSFSICGSQGFDAGGKNEYDMPGEAGGHGGGSDGGREIDYDMSDWRQHPQHGTPSPLSFYPDETEPFLPSPEGSHGGHNEGTGGTLGHHQRHQQQYQSQETSRSKLTPHLSRSHPSQSHHGHQCQQQQHQQYQFIRQHQYDRQPEGQRFHPTPPSDFSYSPSATSGFQSEAIIGPVPIAVSVTTAGPGATITTQVPLRLSTSSAIPGALSKPMKPLPSPYQDGPASTIVNNKQEGAEKAEEEGGNEDEEATDDVRKGASMTNTGSDLSSAGEYDSDE</sequence>
<feature type="region of interest" description="Disordered" evidence="7">
    <location>
        <begin position="895"/>
        <end position="1045"/>
    </location>
</feature>
<name>A0A9P5S365_9FUNG</name>
<dbReference type="CDD" id="cd00202">
    <property type="entry name" value="ZnF_GATA"/>
    <property type="match status" value="1"/>
</dbReference>
<keyword evidence="10" id="KW-1185">Reference proteome</keyword>
<keyword evidence="2 6" id="KW-0863">Zinc-finger</keyword>
<feature type="compositionally biased region" description="Polar residues" evidence="7">
    <location>
        <begin position="388"/>
        <end position="402"/>
    </location>
</feature>
<dbReference type="GO" id="GO:0008270">
    <property type="term" value="F:zinc ion binding"/>
    <property type="evidence" value="ECO:0007669"/>
    <property type="project" value="UniProtKB-KW"/>
</dbReference>
<feature type="region of interest" description="Disordered" evidence="7">
    <location>
        <begin position="23"/>
        <end position="63"/>
    </location>
</feature>
<dbReference type="Pfam" id="PF00320">
    <property type="entry name" value="GATA"/>
    <property type="match status" value="2"/>
</dbReference>
<feature type="compositionally biased region" description="Polar residues" evidence="7">
    <location>
        <begin position="304"/>
        <end position="316"/>
    </location>
</feature>
<feature type="compositionally biased region" description="Low complexity" evidence="7">
    <location>
        <begin position="772"/>
        <end position="797"/>
    </location>
</feature>
<feature type="compositionally biased region" description="Polar residues" evidence="7">
    <location>
        <begin position="1035"/>
        <end position="1045"/>
    </location>
</feature>
<protein>
    <recommendedName>
        <fullName evidence="8">GATA-type domain-containing protein</fullName>
    </recommendedName>
</protein>
<feature type="compositionally biased region" description="Basic residues" evidence="7">
    <location>
        <begin position="798"/>
        <end position="807"/>
    </location>
</feature>
<feature type="compositionally biased region" description="Low complexity" evidence="7">
    <location>
        <begin position="226"/>
        <end position="242"/>
    </location>
</feature>
<feature type="compositionally biased region" description="Polar residues" evidence="7">
    <location>
        <begin position="1139"/>
        <end position="1148"/>
    </location>
</feature>
<keyword evidence="3" id="KW-0862">Zinc</keyword>
<feature type="compositionally biased region" description="Basic and acidic residues" evidence="7">
    <location>
        <begin position="23"/>
        <end position="34"/>
    </location>
</feature>
<feature type="domain" description="GATA-type" evidence="8">
    <location>
        <begin position="606"/>
        <end position="655"/>
    </location>
</feature>
<keyword evidence="4" id="KW-0805">Transcription regulation</keyword>
<feature type="region of interest" description="Disordered" evidence="7">
    <location>
        <begin position="135"/>
        <end position="180"/>
    </location>
</feature>
<dbReference type="PROSITE" id="PS50114">
    <property type="entry name" value="GATA_ZN_FINGER_2"/>
    <property type="match status" value="2"/>
</dbReference>
<evidence type="ECO:0000259" key="8">
    <source>
        <dbReference type="PROSITE" id="PS50114"/>
    </source>
</evidence>
<dbReference type="AlphaFoldDB" id="A0A9P5S365"/>
<evidence type="ECO:0000256" key="5">
    <source>
        <dbReference type="ARBA" id="ARBA00023163"/>
    </source>
</evidence>
<feature type="compositionally biased region" description="Low complexity" evidence="7">
    <location>
        <begin position="808"/>
        <end position="817"/>
    </location>
</feature>
<feature type="compositionally biased region" description="Polar residues" evidence="7">
    <location>
        <begin position="139"/>
        <end position="151"/>
    </location>
</feature>
<dbReference type="GO" id="GO:0043565">
    <property type="term" value="F:sequence-specific DNA binding"/>
    <property type="evidence" value="ECO:0007669"/>
    <property type="project" value="InterPro"/>
</dbReference>